<dbReference type="Gene3D" id="3.20.20.140">
    <property type="entry name" value="Metal-dependent hydrolases"/>
    <property type="match status" value="1"/>
</dbReference>
<dbReference type="GO" id="GO:0006508">
    <property type="term" value="P:proteolysis"/>
    <property type="evidence" value="ECO:0007669"/>
    <property type="project" value="InterPro"/>
</dbReference>
<dbReference type="OrthoDB" id="9804920at2"/>
<dbReference type="PANTHER" id="PTHR10443:SF12">
    <property type="entry name" value="DIPEPTIDASE"/>
    <property type="match status" value="1"/>
</dbReference>
<dbReference type="EMBL" id="CP003364">
    <property type="protein sequence ID" value="AGA25313.1"/>
    <property type="molecule type" value="Genomic_DNA"/>
</dbReference>
<dbReference type="PANTHER" id="PTHR10443">
    <property type="entry name" value="MICROSOMAL DIPEPTIDASE"/>
    <property type="match status" value="1"/>
</dbReference>
<dbReference type="HOGENOM" id="CLU_031404_2_0_0"/>
<dbReference type="AlphaFoldDB" id="L0D907"/>
<dbReference type="Proteomes" id="UP000010798">
    <property type="component" value="Chromosome"/>
</dbReference>
<protein>
    <submittedName>
        <fullName evidence="1">Zn-dependent dipeptidase, microsomal dipeptidase</fullName>
    </submittedName>
</protein>
<keyword evidence="2" id="KW-1185">Reference proteome</keyword>
<dbReference type="STRING" id="886293.Sinac_0908"/>
<dbReference type="InterPro" id="IPR032466">
    <property type="entry name" value="Metal_Hydrolase"/>
</dbReference>
<gene>
    <name evidence="1" type="ordered locus">Sinac_0908</name>
</gene>
<organism evidence="1 2">
    <name type="scientific">Singulisphaera acidiphila (strain ATCC BAA-1392 / DSM 18658 / VKM B-2454 / MOB10)</name>
    <dbReference type="NCBI Taxonomy" id="886293"/>
    <lineage>
        <taxon>Bacteria</taxon>
        <taxon>Pseudomonadati</taxon>
        <taxon>Planctomycetota</taxon>
        <taxon>Planctomycetia</taxon>
        <taxon>Isosphaerales</taxon>
        <taxon>Isosphaeraceae</taxon>
        <taxon>Singulisphaera</taxon>
    </lineage>
</organism>
<evidence type="ECO:0000313" key="1">
    <source>
        <dbReference type="EMBL" id="AGA25313.1"/>
    </source>
</evidence>
<sequence length="460" mass="50675">MLENRRSRRWFLHTATAASLSGRLGIRSVRAAELGVDTGPFATSNETIRSARRVALAILKPSEKDLKRGLELHADALVFESYGFAPRCAIDSTVFGKAIEENASDGELIDLREEMMMTRCATDEVERREFFEAFQASGVTCIFQNTGEEGNDPLRLLKRLARFTFTTDTLSDRLFKAVAPDMVIAAKQSGRRCLAFTTNGVPLPQRWVSDRDELQMIRIFRDLGVQMMHLTYNRRNPLGDGAGEPNDGGLSDFGRTAIAEMNRLGVIVDVAHSGWRTSLEAAKASTKPMVASHTTCGGIYKHFRGKPDEVARAICDTGGLIGICCIPRFLGGSGDIAAFLDHIDYAVKTFGPDHVAIGTDVAYFSRNDGAERAKLPKRPDGRSPSVALAGARWEHLWPKDDYRESPQGIQSLAWTNWPLFTVGLVLRGHSEESIRKILGLNVLRVWKANQPAKPQAAAGE</sequence>
<proteinExistence type="predicted"/>
<dbReference type="SUPFAM" id="SSF51556">
    <property type="entry name" value="Metallo-dependent hydrolases"/>
    <property type="match status" value="1"/>
</dbReference>
<evidence type="ECO:0000313" key="2">
    <source>
        <dbReference type="Proteomes" id="UP000010798"/>
    </source>
</evidence>
<dbReference type="eggNOG" id="COG2355">
    <property type="taxonomic scope" value="Bacteria"/>
</dbReference>
<dbReference type="InterPro" id="IPR008257">
    <property type="entry name" value="Pept_M19"/>
</dbReference>
<dbReference type="PROSITE" id="PS51365">
    <property type="entry name" value="RENAL_DIPEPTIDASE_2"/>
    <property type="match status" value="1"/>
</dbReference>
<name>L0D907_SINAD</name>
<dbReference type="Pfam" id="PF01244">
    <property type="entry name" value="Peptidase_M19"/>
    <property type="match status" value="1"/>
</dbReference>
<dbReference type="GO" id="GO:0070573">
    <property type="term" value="F:metallodipeptidase activity"/>
    <property type="evidence" value="ECO:0007669"/>
    <property type="project" value="InterPro"/>
</dbReference>
<reference evidence="1 2" key="1">
    <citation type="submission" date="2012-02" db="EMBL/GenBank/DDBJ databases">
        <title>Complete sequence of chromosome of Singulisphaera acidiphila DSM 18658.</title>
        <authorList>
            <consortium name="US DOE Joint Genome Institute (JGI-PGF)"/>
            <person name="Lucas S."/>
            <person name="Copeland A."/>
            <person name="Lapidus A."/>
            <person name="Glavina del Rio T."/>
            <person name="Dalin E."/>
            <person name="Tice H."/>
            <person name="Bruce D."/>
            <person name="Goodwin L."/>
            <person name="Pitluck S."/>
            <person name="Peters L."/>
            <person name="Ovchinnikova G."/>
            <person name="Chertkov O."/>
            <person name="Kyrpides N."/>
            <person name="Mavromatis K."/>
            <person name="Ivanova N."/>
            <person name="Brettin T."/>
            <person name="Detter J.C."/>
            <person name="Han C."/>
            <person name="Larimer F."/>
            <person name="Land M."/>
            <person name="Hauser L."/>
            <person name="Markowitz V."/>
            <person name="Cheng J.-F."/>
            <person name="Hugenholtz P."/>
            <person name="Woyke T."/>
            <person name="Wu D."/>
            <person name="Tindall B."/>
            <person name="Pomrenke H."/>
            <person name="Brambilla E."/>
            <person name="Klenk H.-P."/>
            <person name="Eisen J.A."/>
        </authorList>
    </citation>
    <scope>NUCLEOTIDE SEQUENCE [LARGE SCALE GENOMIC DNA]</scope>
    <source>
        <strain evidence="2">ATCC BAA-1392 / DSM 18658 / VKM B-2454 / MOB10</strain>
    </source>
</reference>
<dbReference type="RefSeq" id="WP_015244491.1">
    <property type="nucleotide sequence ID" value="NC_019892.1"/>
</dbReference>
<accession>L0D907</accession>
<dbReference type="KEGG" id="saci:Sinac_0908"/>